<dbReference type="Proteomes" id="UP000221165">
    <property type="component" value="Unassembled WGS sequence"/>
</dbReference>
<dbReference type="EMBL" id="MIGC01004473">
    <property type="protein sequence ID" value="PHJ18042.1"/>
    <property type="molecule type" value="Genomic_DNA"/>
</dbReference>
<name>A0A2C6KNJ3_9APIC</name>
<accession>A0A2C6KNJ3</accession>
<comment type="caution">
    <text evidence="1">The sequence shown here is derived from an EMBL/GenBank/DDBJ whole genome shotgun (WGS) entry which is preliminary data.</text>
</comment>
<gene>
    <name evidence="1" type="ORF">CSUI_008132</name>
</gene>
<reference evidence="1 2" key="1">
    <citation type="journal article" date="2017" name="Int. J. Parasitol.">
        <title>The genome of the protozoan parasite Cystoisospora suis and a reverse vaccinology approach to identify vaccine candidates.</title>
        <authorList>
            <person name="Palmieri N."/>
            <person name="Shrestha A."/>
            <person name="Ruttkowski B."/>
            <person name="Beck T."/>
            <person name="Vogl C."/>
            <person name="Tomley F."/>
            <person name="Blake D.P."/>
            <person name="Joachim A."/>
        </authorList>
    </citation>
    <scope>NUCLEOTIDE SEQUENCE [LARGE SCALE GENOMIC DNA]</scope>
    <source>
        <strain evidence="1 2">Wien I</strain>
    </source>
</reference>
<evidence type="ECO:0000313" key="2">
    <source>
        <dbReference type="Proteomes" id="UP000221165"/>
    </source>
</evidence>
<dbReference type="GeneID" id="94431481"/>
<proteinExistence type="predicted"/>
<keyword evidence="2" id="KW-1185">Reference proteome</keyword>
<organism evidence="1 2">
    <name type="scientific">Cystoisospora suis</name>
    <dbReference type="NCBI Taxonomy" id="483139"/>
    <lineage>
        <taxon>Eukaryota</taxon>
        <taxon>Sar</taxon>
        <taxon>Alveolata</taxon>
        <taxon>Apicomplexa</taxon>
        <taxon>Conoidasida</taxon>
        <taxon>Coccidia</taxon>
        <taxon>Eucoccidiorida</taxon>
        <taxon>Eimeriorina</taxon>
        <taxon>Sarcocystidae</taxon>
        <taxon>Cystoisospora</taxon>
    </lineage>
</organism>
<dbReference type="VEuPathDB" id="ToxoDB:CSUI_008132"/>
<evidence type="ECO:0000313" key="1">
    <source>
        <dbReference type="EMBL" id="PHJ18042.1"/>
    </source>
</evidence>
<sequence>TIEEVCTSPVSLLDSVLMTPNFVAYLFGYLHIIECIIFKATTLHLVPHRTARAHLRLAVSANRNGR</sequence>
<protein>
    <submittedName>
        <fullName evidence="1">Uncharacterized protein</fullName>
    </submittedName>
</protein>
<dbReference type="RefSeq" id="XP_067919753.1">
    <property type="nucleotide sequence ID" value="XM_068068270.1"/>
</dbReference>
<dbReference type="AlphaFoldDB" id="A0A2C6KNJ3"/>
<feature type="non-terminal residue" evidence="1">
    <location>
        <position position="1"/>
    </location>
</feature>